<dbReference type="PANTHER" id="PTHR30037">
    <property type="entry name" value="DNA-3-METHYLADENINE GLYCOSYLASE 1"/>
    <property type="match status" value="1"/>
</dbReference>
<dbReference type="GO" id="GO:0006284">
    <property type="term" value="P:base-excision repair"/>
    <property type="evidence" value="ECO:0007669"/>
    <property type="project" value="InterPro"/>
</dbReference>
<name>A0A3B0RGP0_9ZZZZ</name>
<dbReference type="InterPro" id="IPR011257">
    <property type="entry name" value="DNA_glycosylase"/>
</dbReference>
<protein>
    <submittedName>
        <fullName evidence="1">DNA-3-methyladenine glycosylase</fullName>
        <ecNumber evidence="1">3.2.2.20</ecNumber>
    </submittedName>
</protein>
<gene>
    <name evidence="1" type="ORF">MNBD_ALPHA04-379</name>
</gene>
<dbReference type="InterPro" id="IPR005019">
    <property type="entry name" value="Adenine_glyco"/>
</dbReference>
<dbReference type="EMBL" id="UOEF01000009">
    <property type="protein sequence ID" value="VAV87298.1"/>
    <property type="molecule type" value="Genomic_DNA"/>
</dbReference>
<dbReference type="PANTHER" id="PTHR30037:SF4">
    <property type="entry name" value="DNA-3-METHYLADENINE GLYCOSYLASE I"/>
    <property type="match status" value="1"/>
</dbReference>
<dbReference type="EC" id="3.2.2.20" evidence="1"/>
<dbReference type="AlphaFoldDB" id="A0A3B0RGP0"/>
<accession>A0A3B0RGP0</accession>
<keyword evidence="1" id="KW-0326">Glycosidase</keyword>
<organism evidence="1">
    <name type="scientific">hydrothermal vent metagenome</name>
    <dbReference type="NCBI Taxonomy" id="652676"/>
    <lineage>
        <taxon>unclassified sequences</taxon>
        <taxon>metagenomes</taxon>
        <taxon>ecological metagenomes</taxon>
    </lineage>
</organism>
<keyword evidence="1" id="KW-0378">Hydrolase</keyword>
<proteinExistence type="predicted"/>
<dbReference type="SUPFAM" id="SSF48150">
    <property type="entry name" value="DNA-glycosylase"/>
    <property type="match status" value="1"/>
</dbReference>
<dbReference type="Pfam" id="PF03352">
    <property type="entry name" value="Adenine_glyco"/>
    <property type="match status" value="1"/>
</dbReference>
<sequence length="191" mass="21663">MTTLGTDGRHRCFGGQAGKEFYGLYHDEEWGAAVHDDRMLFENLILEGAQAGLSWETVLRKRDGYRRAFHGFDIQRCAAMTDEELEALREDQSIIRNRLKIYSVRKNALVFLDMQKEFGSFDTWLWGHLDGPPPVNRPESFSDMATTTPVSDAISKALKKRGMSFVGSTIVYAYMQAIGMADDHLKGCWKA</sequence>
<reference evidence="1" key="1">
    <citation type="submission" date="2018-06" db="EMBL/GenBank/DDBJ databases">
        <authorList>
            <person name="Zhirakovskaya E."/>
        </authorList>
    </citation>
    <scope>NUCLEOTIDE SEQUENCE</scope>
</reference>
<evidence type="ECO:0000313" key="1">
    <source>
        <dbReference type="EMBL" id="VAV87298.1"/>
    </source>
</evidence>
<dbReference type="GO" id="GO:0008725">
    <property type="term" value="F:DNA-3-methyladenine glycosylase activity"/>
    <property type="evidence" value="ECO:0007669"/>
    <property type="project" value="UniProtKB-EC"/>
</dbReference>
<dbReference type="InterPro" id="IPR052891">
    <property type="entry name" value="DNA-3mA_glycosylase"/>
</dbReference>
<dbReference type="Gene3D" id="1.10.340.30">
    <property type="entry name" value="Hypothetical protein, domain 2"/>
    <property type="match status" value="1"/>
</dbReference>